<accession>A0AAQ1UJI4</accession>
<dbReference type="InterPro" id="IPR008949">
    <property type="entry name" value="Isoprenoid_synthase_dom_sf"/>
</dbReference>
<gene>
    <name evidence="7" type="ORF">NCTC13063_02087</name>
</gene>
<dbReference type="PANTHER" id="PTHR12001:SF85">
    <property type="entry name" value="SHORT CHAIN ISOPRENYL DIPHOSPHATE SYNTHASE"/>
    <property type="match status" value="1"/>
</dbReference>
<dbReference type="EC" id="2.5.1.10" evidence="7"/>
<protein>
    <submittedName>
        <fullName evidence="7">Farnesyl diphosphate synthase</fullName>
        <ecNumber evidence="7">2.5.1.10</ecNumber>
    </submittedName>
</protein>
<dbReference type="InterPro" id="IPR033749">
    <property type="entry name" value="Polyprenyl_synt_CS"/>
</dbReference>
<dbReference type="GO" id="GO:0008299">
    <property type="term" value="P:isoprenoid biosynthetic process"/>
    <property type="evidence" value="ECO:0007669"/>
    <property type="project" value="InterPro"/>
</dbReference>
<proteinExistence type="inferred from homology"/>
<evidence type="ECO:0000256" key="3">
    <source>
        <dbReference type="ARBA" id="ARBA00022679"/>
    </source>
</evidence>
<evidence type="ECO:0000256" key="5">
    <source>
        <dbReference type="ARBA" id="ARBA00022842"/>
    </source>
</evidence>
<evidence type="ECO:0000313" key="8">
    <source>
        <dbReference type="Proteomes" id="UP000255283"/>
    </source>
</evidence>
<dbReference type="PROSITE" id="PS00444">
    <property type="entry name" value="POLYPRENYL_SYNTHASE_2"/>
    <property type="match status" value="1"/>
</dbReference>
<keyword evidence="5" id="KW-0460">Magnesium</keyword>
<dbReference type="RefSeq" id="WP_115154055.1">
    <property type="nucleotide sequence ID" value="NZ_DBFWLE010000027.1"/>
</dbReference>
<name>A0AAQ1UJI4_9BACT</name>
<dbReference type="GO" id="GO:0004337">
    <property type="term" value="F:(2E,6E)-farnesyl diphosphate synthase activity"/>
    <property type="evidence" value="ECO:0007669"/>
    <property type="project" value="UniProtKB-EC"/>
</dbReference>
<dbReference type="PANTHER" id="PTHR12001">
    <property type="entry name" value="GERANYLGERANYL PYROPHOSPHATE SYNTHASE"/>
    <property type="match status" value="1"/>
</dbReference>
<organism evidence="7 8">
    <name type="scientific">Segatella buccae</name>
    <dbReference type="NCBI Taxonomy" id="28126"/>
    <lineage>
        <taxon>Bacteria</taxon>
        <taxon>Pseudomonadati</taxon>
        <taxon>Bacteroidota</taxon>
        <taxon>Bacteroidia</taxon>
        <taxon>Bacteroidales</taxon>
        <taxon>Prevotellaceae</taxon>
        <taxon>Segatella</taxon>
    </lineage>
</organism>
<comment type="similarity">
    <text evidence="2 6">Belongs to the FPP/GGPP synthase family.</text>
</comment>
<evidence type="ECO:0000256" key="6">
    <source>
        <dbReference type="RuleBase" id="RU004466"/>
    </source>
</evidence>
<keyword evidence="3 6" id="KW-0808">Transferase</keyword>
<keyword evidence="4" id="KW-0479">Metal-binding</keyword>
<evidence type="ECO:0000256" key="2">
    <source>
        <dbReference type="ARBA" id="ARBA00006706"/>
    </source>
</evidence>
<dbReference type="GO" id="GO:0046872">
    <property type="term" value="F:metal ion binding"/>
    <property type="evidence" value="ECO:0007669"/>
    <property type="project" value="UniProtKB-KW"/>
</dbReference>
<dbReference type="SFLD" id="SFLDS00005">
    <property type="entry name" value="Isoprenoid_Synthase_Type_I"/>
    <property type="match status" value="1"/>
</dbReference>
<dbReference type="Proteomes" id="UP000255283">
    <property type="component" value="Unassembled WGS sequence"/>
</dbReference>
<dbReference type="SFLD" id="SFLDG01017">
    <property type="entry name" value="Polyprenyl_Transferase_Like"/>
    <property type="match status" value="1"/>
</dbReference>
<dbReference type="EMBL" id="UGTJ01000001">
    <property type="protein sequence ID" value="SUB80790.1"/>
    <property type="molecule type" value="Genomic_DNA"/>
</dbReference>
<dbReference type="CDD" id="cd00685">
    <property type="entry name" value="Trans_IPPS_HT"/>
    <property type="match status" value="1"/>
</dbReference>
<comment type="caution">
    <text evidence="7">The sequence shown here is derived from an EMBL/GenBank/DDBJ whole genome shotgun (WGS) entry which is preliminary data.</text>
</comment>
<dbReference type="InterPro" id="IPR000092">
    <property type="entry name" value="Polyprenyl_synt"/>
</dbReference>
<dbReference type="SUPFAM" id="SSF48576">
    <property type="entry name" value="Terpenoid synthases"/>
    <property type="match status" value="1"/>
</dbReference>
<dbReference type="PROSITE" id="PS00723">
    <property type="entry name" value="POLYPRENYL_SYNTHASE_1"/>
    <property type="match status" value="1"/>
</dbReference>
<evidence type="ECO:0000256" key="1">
    <source>
        <dbReference type="ARBA" id="ARBA00001946"/>
    </source>
</evidence>
<dbReference type="AlphaFoldDB" id="A0AAQ1UJI4"/>
<evidence type="ECO:0000313" key="7">
    <source>
        <dbReference type="EMBL" id="SUB80790.1"/>
    </source>
</evidence>
<comment type="cofactor">
    <cofactor evidence="1">
        <name>Mg(2+)</name>
        <dbReference type="ChEBI" id="CHEBI:18420"/>
    </cofactor>
</comment>
<reference evidence="7 8" key="1">
    <citation type="submission" date="2018-06" db="EMBL/GenBank/DDBJ databases">
        <authorList>
            <consortium name="Pathogen Informatics"/>
            <person name="Doyle S."/>
        </authorList>
    </citation>
    <scope>NUCLEOTIDE SEQUENCE [LARGE SCALE GENOMIC DNA]</scope>
    <source>
        <strain evidence="7 8">NCTC13063</strain>
    </source>
</reference>
<dbReference type="Gene3D" id="1.10.600.10">
    <property type="entry name" value="Farnesyl Diphosphate Synthase"/>
    <property type="match status" value="1"/>
</dbReference>
<dbReference type="Pfam" id="PF00348">
    <property type="entry name" value="polyprenyl_synt"/>
    <property type="match status" value="1"/>
</dbReference>
<sequence>MKTADELLQLINRYLDSLPYDRKPASLYAPIKYVLSMGGKRIRPTLMLLAYNLFKDDPEKILSSACALETYHNYTLLHDDLMDNADVRRGQPTVHKKWNANLAVLSGDSMLVLAYQRMTECDSHLAEVLRLFTETALEIGEGQQMDMEFETRNDVREEEYIEMIRLKTSVLLACAMKIGALLADAPADDANNLYRFGEKIGLAFQLQDDYLDVYGDPAVFGKAIGGDIVSNKKTYMLINAFNRADNAQRAELERWIRATDFDRREKVKAVTGLYDEMEIDRLAQQKIAGYFNESKTYLDRVGVSDERKSELMRYAQRMMKRRY</sequence>
<evidence type="ECO:0000256" key="4">
    <source>
        <dbReference type="ARBA" id="ARBA00022723"/>
    </source>
</evidence>